<evidence type="ECO:0000313" key="2">
    <source>
        <dbReference type="Proteomes" id="UP000265520"/>
    </source>
</evidence>
<evidence type="ECO:0000313" key="1">
    <source>
        <dbReference type="EMBL" id="MCI00689.1"/>
    </source>
</evidence>
<reference evidence="1 2" key="1">
    <citation type="journal article" date="2018" name="Front. Plant Sci.">
        <title>Red Clover (Trifolium pratense) and Zigzag Clover (T. medium) - A Picture of Genomic Similarities and Differences.</title>
        <authorList>
            <person name="Dluhosova J."/>
            <person name="Istvanek J."/>
            <person name="Nedelnik J."/>
            <person name="Repkova J."/>
        </authorList>
    </citation>
    <scope>NUCLEOTIDE SEQUENCE [LARGE SCALE GENOMIC DNA]</scope>
    <source>
        <strain evidence="2">cv. 10/8</strain>
        <tissue evidence="1">Leaf</tissue>
    </source>
</reference>
<comment type="caution">
    <text evidence="1">The sequence shown here is derived from an EMBL/GenBank/DDBJ whole genome shotgun (WGS) entry which is preliminary data.</text>
</comment>
<feature type="non-terminal residue" evidence="1">
    <location>
        <position position="1"/>
    </location>
</feature>
<dbReference type="Proteomes" id="UP000265520">
    <property type="component" value="Unassembled WGS sequence"/>
</dbReference>
<organism evidence="1 2">
    <name type="scientific">Trifolium medium</name>
    <dbReference type="NCBI Taxonomy" id="97028"/>
    <lineage>
        <taxon>Eukaryota</taxon>
        <taxon>Viridiplantae</taxon>
        <taxon>Streptophyta</taxon>
        <taxon>Embryophyta</taxon>
        <taxon>Tracheophyta</taxon>
        <taxon>Spermatophyta</taxon>
        <taxon>Magnoliopsida</taxon>
        <taxon>eudicotyledons</taxon>
        <taxon>Gunneridae</taxon>
        <taxon>Pentapetalae</taxon>
        <taxon>rosids</taxon>
        <taxon>fabids</taxon>
        <taxon>Fabales</taxon>
        <taxon>Fabaceae</taxon>
        <taxon>Papilionoideae</taxon>
        <taxon>50 kb inversion clade</taxon>
        <taxon>NPAAA clade</taxon>
        <taxon>Hologalegina</taxon>
        <taxon>IRL clade</taxon>
        <taxon>Trifolieae</taxon>
        <taxon>Trifolium</taxon>
    </lineage>
</organism>
<sequence length="43" mass="4624">IRVRYSVQGSDEFCGACEATGGSCGYGSDGIRQVCEFYDGPPW</sequence>
<dbReference type="EMBL" id="LXQA010043966">
    <property type="protein sequence ID" value="MCI00689.1"/>
    <property type="molecule type" value="Genomic_DNA"/>
</dbReference>
<accession>A0A392NNK0</accession>
<proteinExistence type="predicted"/>
<protein>
    <submittedName>
        <fullName evidence="1">Uncharacterized protein</fullName>
    </submittedName>
</protein>
<name>A0A392NNK0_9FABA</name>
<keyword evidence="2" id="KW-1185">Reference proteome</keyword>
<dbReference type="AlphaFoldDB" id="A0A392NNK0"/>